<dbReference type="InterPro" id="IPR039426">
    <property type="entry name" value="TonB-dep_rcpt-like"/>
</dbReference>
<dbReference type="Pfam" id="PF07715">
    <property type="entry name" value="Plug"/>
    <property type="match status" value="1"/>
</dbReference>
<dbReference type="PROSITE" id="PS52016">
    <property type="entry name" value="TONB_DEPENDENT_REC_3"/>
    <property type="match status" value="1"/>
</dbReference>
<dbReference type="InterPro" id="IPR023996">
    <property type="entry name" value="TonB-dep_OMP_SusC/RagA"/>
</dbReference>
<feature type="signal peptide" evidence="8">
    <location>
        <begin position="1"/>
        <end position="32"/>
    </location>
</feature>
<evidence type="ECO:0000256" key="5">
    <source>
        <dbReference type="ARBA" id="ARBA00023136"/>
    </source>
</evidence>
<dbReference type="SUPFAM" id="SSF56935">
    <property type="entry name" value="Porins"/>
    <property type="match status" value="1"/>
</dbReference>
<protein>
    <submittedName>
        <fullName evidence="10">SusC/RagA family TonB-linked outer membrane protein</fullName>
    </submittedName>
</protein>
<comment type="caution">
    <text evidence="10">The sequence shown here is derived from an EMBL/GenBank/DDBJ whole genome shotgun (WGS) entry which is preliminary data.</text>
</comment>
<sequence>MRKTLAKKKTLLGTILCLLLICATGITNVANAQSKSTNSETQKGVISVSGKVVDETGEALIGVSVVIEGTTQGTITDVDGNYSINVKQGQSLKFSYVGYTALTVKADKERINVEMQSAGHALDEMIVIGYGVQKKKLITGATIQVNGDDILRRNTVNAIGALQGQTPGVNIIKSNGKPGEGFKITVRGLGTVGNSTPLYIVDGIIGADINTLNAADIESIDVLKDAASAAIYGARAANGVILVTTKQGKAGKTQISYDGYVGWQNIYKKPGMLNAKEYAMIMNEARMNDKLTPYDFSTLVPDWDRIERGEWQGTDWFGEMLNKDALTQNHAINVTGGTDRSVFSFGVGYTSQESALVPKNVNSQYERYTLRINNEYTVFKGEGHNILKVGENLHYNFVQKTGLGMATGGQTGNDIYWALTTSPFMPAYTESGDFHGPVGWAPQAKNPLANLYYDRSQGVSKRHGLRGNIYAVLEPVKNLTYRTSFGINMSASSNRSYQMANYISANQYRYKKDEKISQDMSVGTNWVFENMLTYDLALSESHHFNVMAGMTAEKSGLGENVGASNVNPIFDDMDHAYLGNTPAVLVGGTSYSGSPWGKSSLVSYFGRINYDFQEKYMATVVMRADGSSNFARGHRWGYFPSISAGWILTNENFAESIRGWADYLKIRASWGQNGNQSITGFQYVAPISFDLADYFFGPDKSVRALGAYPNRLANPDVKWETSEQLNFGVDARFLKSRLGLTLDLYNKTTKDWLVQAPVLASYGADAPYINGGDVRNKGVELALTWDDKISDFRYGVNANVSYNKNEVLRIANSEGVIHGAKNVLSQGTDEMYRAQVGYPIGYFYGYKSDGIFQNEDEVRAYVNSKGEMLLPEARPGDIRFVDYDNDGVITVDDRTMIGNPHPDVLFGFSLNLGYKGFDLSVVTSGMLGNQIAKSYREFAASPLHNYTKDILDRWHGEGTSNKIPKLTASTDISHQYISSLYLENGDYWRINNIILGYDFKRLLKSIPCEQVRLYISLQNPYTFTKYSGMDPEIGYGDGKGWVSGIDVGNFPGTRTFFIGCNLKF</sequence>
<dbReference type="Proteomes" id="UP001596023">
    <property type="component" value="Unassembled WGS sequence"/>
</dbReference>
<feature type="domain" description="TonB-dependent receptor plug" evidence="9">
    <location>
        <begin position="138"/>
        <end position="240"/>
    </location>
</feature>
<keyword evidence="3 7" id="KW-1134">Transmembrane beta strand</keyword>
<dbReference type="Gene3D" id="2.40.170.20">
    <property type="entry name" value="TonB-dependent receptor, beta-barrel domain"/>
    <property type="match status" value="1"/>
</dbReference>
<dbReference type="RefSeq" id="WP_379999416.1">
    <property type="nucleotide sequence ID" value="NZ_JBHSGN010000117.1"/>
</dbReference>
<keyword evidence="2 7" id="KW-0813">Transport</keyword>
<dbReference type="InterPro" id="IPR023997">
    <property type="entry name" value="TonB-dep_OMP_SusC/RagA_CS"/>
</dbReference>
<accession>A0ABV9KZY7</accession>
<dbReference type="Gene3D" id="2.60.40.1120">
    <property type="entry name" value="Carboxypeptidase-like, regulatory domain"/>
    <property type="match status" value="1"/>
</dbReference>
<dbReference type="SUPFAM" id="SSF49464">
    <property type="entry name" value="Carboxypeptidase regulatory domain-like"/>
    <property type="match status" value="1"/>
</dbReference>
<evidence type="ECO:0000313" key="10">
    <source>
        <dbReference type="EMBL" id="MFC4675822.1"/>
    </source>
</evidence>
<evidence type="ECO:0000256" key="3">
    <source>
        <dbReference type="ARBA" id="ARBA00022452"/>
    </source>
</evidence>
<organism evidence="10 11">
    <name type="scientific">Dysgonomonas termitidis</name>
    <dbReference type="NCBI Taxonomy" id="1516126"/>
    <lineage>
        <taxon>Bacteria</taxon>
        <taxon>Pseudomonadati</taxon>
        <taxon>Bacteroidota</taxon>
        <taxon>Bacteroidia</taxon>
        <taxon>Bacteroidales</taxon>
        <taxon>Dysgonomonadaceae</taxon>
        <taxon>Dysgonomonas</taxon>
    </lineage>
</organism>
<dbReference type="Gene3D" id="2.170.130.10">
    <property type="entry name" value="TonB-dependent receptor, plug domain"/>
    <property type="match status" value="1"/>
</dbReference>
<dbReference type="InterPro" id="IPR012910">
    <property type="entry name" value="Plug_dom"/>
</dbReference>
<dbReference type="EMBL" id="JBHSGN010000117">
    <property type="protein sequence ID" value="MFC4675822.1"/>
    <property type="molecule type" value="Genomic_DNA"/>
</dbReference>
<evidence type="ECO:0000256" key="4">
    <source>
        <dbReference type="ARBA" id="ARBA00022692"/>
    </source>
</evidence>
<evidence type="ECO:0000256" key="7">
    <source>
        <dbReference type="PROSITE-ProRule" id="PRU01360"/>
    </source>
</evidence>
<evidence type="ECO:0000256" key="2">
    <source>
        <dbReference type="ARBA" id="ARBA00022448"/>
    </source>
</evidence>
<keyword evidence="4 7" id="KW-0812">Transmembrane</keyword>
<dbReference type="NCBIfam" id="TIGR04056">
    <property type="entry name" value="OMP_RagA_SusC"/>
    <property type="match status" value="1"/>
</dbReference>
<evidence type="ECO:0000256" key="6">
    <source>
        <dbReference type="ARBA" id="ARBA00023237"/>
    </source>
</evidence>
<keyword evidence="11" id="KW-1185">Reference proteome</keyword>
<dbReference type="InterPro" id="IPR037066">
    <property type="entry name" value="Plug_dom_sf"/>
</dbReference>
<evidence type="ECO:0000256" key="1">
    <source>
        <dbReference type="ARBA" id="ARBA00004571"/>
    </source>
</evidence>
<dbReference type="InterPro" id="IPR008969">
    <property type="entry name" value="CarboxyPept-like_regulatory"/>
</dbReference>
<keyword evidence="5 7" id="KW-0472">Membrane</keyword>
<proteinExistence type="inferred from homology"/>
<name>A0ABV9KZY7_9BACT</name>
<feature type="chain" id="PRO_5046831618" evidence="8">
    <location>
        <begin position="33"/>
        <end position="1064"/>
    </location>
</feature>
<evidence type="ECO:0000259" key="9">
    <source>
        <dbReference type="Pfam" id="PF07715"/>
    </source>
</evidence>
<comment type="subcellular location">
    <subcellularLocation>
        <location evidence="1 7">Cell outer membrane</location>
        <topology evidence="1 7">Multi-pass membrane protein</topology>
    </subcellularLocation>
</comment>
<dbReference type="InterPro" id="IPR036942">
    <property type="entry name" value="Beta-barrel_TonB_sf"/>
</dbReference>
<dbReference type="Pfam" id="PF13715">
    <property type="entry name" value="CarbopepD_reg_2"/>
    <property type="match status" value="1"/>
</dbReference>
<dbReference type="NCBIfam" id="TIGR04057">
    <property type="entry name" value="SusC_RagA_signa"/>
    <property type="match status" value="1"/>
</dbReference>
<evidence type="ECO:0000313" key="11">
    <source>
        <dbReference type="Proteomes" id="UP001596023"/>
    </source>
</evidence>
<comment type="similarity">
    <text evidence="7">Belongs to the TonB-dependent receptor family.</text>
</comment>
<keyword evidence="6 7" id="KW-0998">Cell outer membrane</keyword>
<evidence type="ECO:0000256" key="8">
    <source>
        <dbReference type="SAM" id="SignalP"/>
    </source>
</evidence>
<gene>
    <name evidence="10" type="ORF">ACFO6W_19215</name>
</gene>
<reference evidence="11" key="1">
    <citation type="journal article" date="2019" name="Int. J. Syst. Evol. Microbiol.">
        <title>The Global Catalogue of Microorganisms (GCM) 10K type strain sequencing project: providing services to taxonomists for standard genome sequencing and annotation.</title>
        <authorList>
            <consortium name="The Broad Institute Genomics Platform"/>
            <consortium name="The Broad Institute Genome Sequencing Center for Infectious Disease"/>
            <person name="Wu L."/>
            <person name="Ma J."/>
        </authorList>
    </citation>
    <scope>NUCLEOTIDE SEQUENCE [LARGE SCALE GENOMIC DNA]</scope>
    <source>
        <strain evidence="11">CCUG 66188</strain>
    </source>
</reference>
<keyword evidence="8" id="KW-0732">Signal</keyword>